<dbReference type="EMBL" id="QMEY01000006">
    <property type="protein sequence ID" value="RBQ18991.1"/>
    <property type="molecule type" value="Genomic_DNA"/>
</dbReference>
<accession>A0A366LYJ2</accession>
<evidence type="ECO:0000313" key="2">
    <source>
        <dbReference type="Proteomes" id="UP000253303"/>
    </source>
</evidence>
<gene>
    <name evidence="1" type="ORF">DP939_17560</name>
</gene>
<dbReference type="RefSeq" id="WP_113981774.1">
    <property type="nucleotide sequence ID" value="NZ_QMEY01000006.1"/>
</dbReference>
<dbReference type="OrthoDB" id="341912at2"/>
<dbReference type="Proteomes" id="UP000253303">
    <property type="component" value="Unassembled WGS sequence"/>
</dbReference>
<organism evidence="1 2">
    <name type="scientific">Spongiactinospora rosea</name>
    <dbReference type="NCBI Taxonomy" id="2248750"/>
    <lineage>
        <taxon>Bacteria</taxon>
        <taxon>Bacillati</taxon>
        <taxon>Actinomycetota</taxon>
        <taxon>Actinomycetes</taxon>
        <taxon>Streptosporangiales</taxon>
        <taxon>Streptosporangiaceae</taxon>
        <taxon>Spongiactinospora</taxon>
    </lineage>
</organism>
<dbReference type="AlphaFoldDB" id="A0A366LYJ2"/>
<comment type="caution">
    <text evidence="1">The sequence shown here is derived from an EMBL/GenBank/DDBJ whole genome shotgun (WGS) entry which is preliminary data.</text>
</comment>
<name>A0A366LYJ2_9ACTN</name>
<sequence>MVEAGPPAAAELRFEVDGKIAKYNPGPARKAPARTGADLPEQVRVVVIRGEGPSFSAGIGPRMSRL</sequence>
<proteinExistence type="predicted"/>
<evidence type="ECO:0000313" key="1">
    <source>
        <dbReference type="EMBL" id="RBQ18991.1"/>
    </source>
</evidence>
<reference evidence="1 2" key="1">
    <citation type="submission" date="2018-06" db="EMBL/GenBank/DDBJ databases">
        <title>Sphaerisporangium craniellae sp. nov., isolated from a marine sponge in the South China Sea.</title>
        <authorList>
            <person name="Li L."/>
        </authorList>
    </citation>
    <scope>NUCLEOTIDE SEQUENCE [LARGE SCALE GENOMIC DNA]</scope>
    <source>
        <strain evidence="1 2">LHW63015</strain>
    </source>
</reference>
<keyword evidence="2" id="KW-1185">Reference proteome</keyword>
<protein>
    <submittedName>
        <fullName evidence="1">Uncharacterized protein</fullName>
    </submittedName>
</protein>